<name>A0A454CQW9_VIBHA</name>
<evidence type="ECO:0000313" key="2">
    <source>
        <dbReference type="Proteomes" id="UP000008367"/>
    </source>
</evidence>
<dbReference type="Proteomes" id="UP000008367">
    <property type="component" value="Unassembled WGS sequence"/>
</dbReference>
<gene>
    <name evidence="1" type="ORF">VCHENC02_5339</name>
</gene>
<organism evidence="1 2">
    <name type="scientific">Vibrio harveyi</name>
    <name type="common">Beneckea harveyi</name>
    <dbReference type="NCBI Taxonomy" id="669"/>
    <lineage>
        <taxon>Bacteria</taxon>
        <taxon>Pseudomonadati</taxon>
        <taxon>Pseudomonadota</taxon>
        <taxon>Gammaproteobacteria</taxon>
        <taxon>Vibrionales</taxon>
        <taxon>Vibrionaceae</taxon>
        <taxon>Vibrio</taxon>
    </lineage>
</organism>
<sequence length="57" mass="6344">MNYRCGQCRQFTRQKGSADICGAWGHPTDAKRPACDYFMPTVSAKERVASSMKTKNG</sequence>
<dbReference type="AlphaFoldDB" id="A0A454CQW9"/>
<protein>
    <submittedName>
        <fullName evidence="1">Uncharacterized protein</fullName>
    </submittedName>
</protein>
<proteinExistence type="predicted"/>
<dbReference type="RefSeq" id="WP_009696122.1">
    <property type="nucleotide sequence ID" value="NZ_AP031615.1"/>
</dbReference>
<dbReference type="EMBL" id="AJSR01002378">
    <property type="protein sequence ID" value="EKM28796.1"/>
    <property type="molecule type" value="Genomic_DNA"/>
</dbReference>
<reference evidence="1 2" key="1">
    <citation type="submission" date="2012-10" db="EMBL/GenBank/DDBJ databases">
        <title>Genome sequence of Vibrio Cholerae HENC-02.</title>
        <authorList>
            <person name="Eppinger M."/>
            <person name="Hasan N.A."/>
            <person name="Sengamalay N."/>
            <person name="Hine E."/>
            <person name="Su Q."/>
            <person name="Daugherty S.C."/>
            <person name="Young S."/>
            <person name="Sadzewicz L."/>
            <person name="Tallon L."/>
            <person name="Cebula T.A."/>
            <person name="Ravel J."/>
            <person name="Colwell R.R."/>
        </authorList>
    </citation>
    <scope>NUCLEOTIDE SEQUENCE [LARGE SCALE GENOMIC DNA]</scope>
    <source>
        <strain evidence="1 2">HENC-02</strain>
    </source>
</reference>
<accession>A0A454CQW9</accession>
<evidence type="ECO:0000313" key="1">
    <source>
        <dbReference type="EMBL" id="EKM28796.1"/>
    </source>
</evidence>
<comment type="caution">
    <text evidence="1">The sequence shown here is derived from an EMBL/GenBank/DDBJ whole genome shotgun (WGS) entry which is preliminary data.</text>
</comment>